<dbReference type="InterPro" id="IPR017850">
    <property type="entry name" value="Alkaline_phosphatase_core_sf"/>
</dbReference>
<gene>
    <name evidence="1" type="ORF">S01H4_60614</name>
</gene>
<reference evidence="1" key="1">
    <citation type="journal article" date="2014" name="Front. Microbiol.">
        <title>High frequency of phylogenetically diverse reductive dehalogenase-homologous genes in deep subseafloor sedimentary metagenomes.</title>
        <authorList>
            <person name="Kawai M."/>
            <person name="Futagami T."/>
            <person name="Toyoda A."/>
            <person name="Takaki Y."/>
            <person name="Nishi S."/>
            <person name="Hori S."/>
            <person name="Arai W."/>
            <person name="Tsubouchi T."/>
            <person name="Morono Y."/>
            <person name="Uchiyama I."/>
            <person name="Ito T."/>
            <person name="Fujiyama A."/>
            <person name="Inagaki F."/>
            <person name="Takami H."/>
        </authorList>
    </citation>
    <scope>NUCLEOTIDE SEQUENCE</scope>
    <source>
        <strain evidence="1">Expedition CK06-06</strain>
    </source>
</reference>
<proteinExistence type="predicted"/>
<protein>
    <recommendedName>
        <fullName evidence="2">Sulfatase N-terminal domain-containing protein</fullName>
    </recommendedName>
</protein>
<dbReference type="EMBL" id="BART01035782">
    <property type="protein sequence ID" value="GAH05628.1"/>
    <property type="molecule type" value="Genomic_DNA"/>
</dbReference>
<dbReference type="AlphaFoldDB" id="X1EAD5"/>
<organism evidence="1">
    <name type="scientific">marine sediment metagenome</name>
    <dbReference type="NCBI Taxonomy" id="412755"/>
    <lineage>
        <taxon>unclassified sequences</taxon>
        <taxon>metagenomes</taxon>
        <taxon>ecological metagenomes</taxon>
    </lineage>
</organism>
<accession>X1EAD5</accession>
<evidence type="ECO:0008006" key="2">
    <source>
        <dbReference type="Google" id="ProtNLM"/>
    </source>
</evidence>
<dbReference type="Gene3D" id="3.40.720.10">
    <property type="entry name" value="Alkaline Phosphatase, subunit A"/>
    <property type="match status" value="1"/>
</dbReference>
<dbReference type="SUPFAM" id="SSF53649">
    <property type="entry name" value="Alkaline phosphatase-like"/>
    <property type="match status" value="1"/>
</dbReference>
<sequence>MRIFLIIFDTLRKDHTGKIYGNDWIKTPHFDAFAKDSIVFDKAYPESLPTIPVRRAIHTGIRTFPFNHKRPELRTDDIVKIPGWHPIPPQQTHLAEILL</sequence>
<evidence type="ECO:0000313" key="1">
    <source>
        <dbReference type="EMBL" id="GAH05628.1"/>
    </source>
</evidence>
<name>X1EAD5_9ZZZZ</name>
<comment type="caution">
    <text evidence="1">The sequence shown here is derived from an EMBL/GenBank/DDBJ whole genome shotgun (WGS) entry which is preliminary data.</text>
</comment>